<evidence type="ECO:0000256" key="4">
    <source>
        <dbReference type="ARBA" id="ARBA00022801"/>
    </source>
</evidence>
<keyword evidence="2 10" id="KW-0645">Protease</keyword>
<dbReference type="Gene3D" id="3.10.170.20">
    <property type="match status" value="1"/>
</dbReference>
<dbReference type="GO" id="GO:0006508">
    <property type="term" value="P:proteolysis"/>
    <property type="evidence" value="ECO:0007669"/>
    <property type="project" value="UniProtKB-KW"/>
</dbReference>
<keyword evidence="3 9" id="KW-0479">Metal-binding</keyword>
<dbReference type="GO" id="GO:0046872">
    <property type="term" value="F:metal ion binding"/>
    <property type="evidence" value="ECO:0007669"/>
    <property type="project" value="UniProtKB-KW"/>
</dbReference>
<evidence type="ECO:0000313" key="11">
    <source>
        <dbReference type="EMBL" id="KFD53689.1"/>
    </source>
</evidence>
<dbReference type="EMBL" id="KL367477">
    <property type="protein sequence ID" value="KFD72401.1"/>
    <property type="molecule type" value="Genomic_DNA"/>
</dbReference>
<sequence>MQLSLTMWFHILLIGALYRTANLDEPVRDLRSLQEMDWKPIRIKVFPTERYYGSFSNESATFLSQAIKEAVTFLSNAISVHRLLEPIKMMRDERCFEGNRIPDLKEAHFTHGVEKTDLVIIMDASDKGSCTDSSATLAHASPCELQRITHRTTYTSLFSIFGLGLNGVRQLCRTGENSQVWPIKGAVVICSGKVQQQGLNLISTVSTLIHEIMHILVFSPEILFQRFYSENNDSRNKSVITVVRRGWKYGGSGFKTVDVTFVESPRVLNATRQYTGCDDLEGAELENGGSDGTSKSHWEKRIFGPELMTGVQSPIAPFSAITAALLEDSGWYSVNSSAVEDLNWGKGLGCKFARQSCREYIDGKPDLADAAYPYCNFRDYIVESNIRLNMLRCSSKRHYVRTCMFKKNETVDKEYKVFYGKYETLDDGSKISGDHVIGDDELTDYCPMWKINQRGSERKRESDGICSHTHNQLQELDNYGMEVFGASSQCFEQDTLFVKLTCVGPRLFGRVDYAYEKAFGAGCYDVSNILEF</sequence>
<keyword evidence="6 9" id="KW-0482">Metalloprotease</keyword>
<keyword evidence="5 9" id="KW-0862">Zinc</keyword>
<evidence type="ECO:0000256" key="5">
    <source>
        <dbReference type="ARBA" id="ARBA00022833"/>
    </source>
</evidence>
<dbReference type="PANTHER" id="PTHR10942:SF0">
    <property type="entry name" value="LEISHMANOLYSIN-LIKE PEPTIDASE"/>
    <property type="match status" value="1"/>
</dbReference>
<reference evidence="12 13" key="1">
    <citation type="journal article" date="2014" name="Nat. Genet.">
        <title>Genome and transcriptome of the porcine whipworm Trichuris suis.</title>
        <authorList>
            <person name="Jex A.R."/>
            <person name="Nejsum P."/>
            <person name="Schwarz E.M."/>
            <person name="Hu L."/>
            <person name="Young N.D."/>
            <person name="Hall R.S."/>
            <person name="Korhonen P.K."/>
            <person name="Liao S."/>
            <person name="Thamsborg S."/>
            <person name="Xia J."/>
            <person name="Xu P."/>
            <person name="Wang S."/>
            <person name="Scheerlinck J.P."/>
            <person name="Hofmann A."/>
            <person name="Sternberg P.W."/>
            <person name="Wang J."/>
            <person name="Gasser R.B."/>
        </authorList>
    </citation>
    <scope>NUCLEOTIDE SEQUENCE [LARGE SCALE GENOMIC DNA]</scope>
    <source>
        <strain evidence="12">DCEP-RM93F</strain>
        <strain evidence="11">DCEP-RM93M</strain>
    </source>
</reference>
<dbReference type="Proteomes" id="UP000030758">
    <property type="component" value="Unassembled WGS sequence"/>
</dbReference>
<dbReference type="EC" id="3.4.24.-" evidence="10"/>
<evidence type="ECO:0000256" key="9">
    <source>
        <dbReference type="PIRSR" id="PIRSR601577-2"/>
    </source>
</evidence>
<organism evidence="12">
    <name type="scientific">Trichuris suis</name>
    <name type="common">pig whipworm</name>
    <dbReference type="NCBI Taxonomy" id="68888"/>
    <lineage>
        <taxon>Eukaryota</taxon>
        <taxon>Metazoa</taxon>
        <taxon>Ecdysozoa</taxon>
        <taxon>Nematoda</taxon>
        <taxon>Enoplea</taxon>
        <taxon>Dorylaimia</taxon>
        <taxon>Trichinellida</taxon>
        <taxon>Trichuridae</taxon>
        <taxon>Trichuris</taxon>
    </lineage>
</organism>
<evidence type="ECO:0000313" key="12">
    <source>
        <dbReference type="EMBL" id="KFD72401.1"/>
    </source>
</evidence>
<feature type="chain" id="PRO_5010405439" description="Leishmanolysin-like peptidase" evidence="10">
    <location>
        <begin position="24"/>
        <end position="532"/>
    </location>
</feature>
<evidence type="ECO:0000256" key="3">
    <source>
        <dbReference type="ARBA" id="ARBA00022723"/>
    </source>
</evidence>
<keyword evidence="4 10" id="KW-0378">Hydrolase</keyword>
<evidence type="ECO:0000256" key="7">
    <source>
        <dbReference type="ARBA" id="ARBA00039717"/>
    </source>
</evidence>
<name>A0A085NSF5_9BILA</name>
<keyword evidence="13" id="KW-1185">Reference proteome</keyword>
<dbReference type="Proteomes" id="UP000030764">
    <property type="component" value="Unassembled WGS sequence"/>
</dbReference>
<accession>A0A085NSF5</accession>
<dbReference type="EMBL" id="KL363214">
    <property type="protein sequence ID" value="KFD53689.1"/>
    <property type="molecule type" value="Genomic_DNA"/>
</dbReference>
<comment type="cofactor">
    <cofactor evidence="9 10">
        <name>Zn(2+)</name>
        <dbReference type="ChEBI" id="CHEBI:29105"/>
    </cofactor>
    <text evidence="9 10">Binds 1 zinc ion per subunit.</text>
</comment>
<feature type="active site" evidence="8">
    <location>
        <position position="211"/>
    </location>
</feature>
<protein>
    <recommendedName>
        <fullName evidence="7 10">Leishmanolysin-like peptidase</fullName>
        <ecNumber evidence="10">3.4.24.-</ecNumber>
    </recommendedName>
</protein>
<feature type="signal peptide" evidence="10">
    <location>
        <begin position="1"/>
        <end position="23"/>
    </location>
</feature>
<dbReference type="Pfam" id="PF01457">
    <property type="entry name" value="Peptidase_M8"/>
    <property type="match status" value="1"/>
</dbReference>
<dbReference type="PANTHER" id="PTHR10942">
    <property type="entry name" value="LEISHMANOLYSIN-LIKE PEPTIDASE"/>
    <property type="match status" value="1"/>
</dbReference>
<feature type="binding site" evidence="9">
    <location>
        <position position="214"/>
    </location>
    <ligand>
        <name>Zn(2+)</name>
        <dbReference type="ChEBI" id="CHEBI:29105"/>
        <note>catalytic</note>
    </ligand>
</feature>
<dbReference type="SUPFAM" id="SSF55486">
    <property type="entry name" value="Metalloproteases ('zincins'), catalytic domain"/>
    <property type="match status" value="1"/>
</dbReference>
<evidence type="ECO:0000256" key="6">
    <source>
        <dbReference type="ARBA" id="ARBA00023049"/>
    </source>
</evidence>
<dbReference type="PRINTS" id="PR00782">
    <property type="entry name" value="LSHMANOLYSIN"/>
</dbReference>
<dbReference type="GO" id="GO:0004222">
    <property type="term" value="F:metalloendopeptidase activity"/>
    <property type="evidence" value="ECO:0007669"/>
    <property type="project" value="UniProtKB-UniRule"/>
</dbReference>
<evidence type="ECO:0000256" key="1">
    <source>
        <dbReference type="ARBA" id="ARBA00005860"/>
    </source>
</evidence>
<dbReference type="AlphaFoldDB" id="A0A085NSF5"/>
<dbReference type="GO" id="GO:0016020">
    <property type="term" value="C:membrane"/>
    <property type="evidence" value="ECO:0007669"/>
    <property type="project" value="InterPro"/>
</dbReference>
<dbReference type="FunFam" id="3.90.132.10:FF:000001">
    <property type="entry name" value="leishmanolysin-like peptidase isoform X2"/>
    <property type="match status" value="1"/>
</dbReference>
<keyword evidence="10" id="KW-0732">Signal</keyword>
<evidence type="ECO:0000256" key="8">
    <source>
        <dbReference type="PIRSR" id="PIRSR601577-1"/>
    </source>
</evidence>
<evidence type="ECO:0000313" key="13">
    <source>
        <dbReference type="Proteomes" id="UP000030764"/>
    </source>
</evidence>
<dbReference type="GO" id="GO:0005737">
    <property type="term" value="C:cytoplasm"/>
    <property type="evidence" value="ECO:0007669"/>
    <property type="project" value="TreeGrafter"/>
</dbReference>
<feature type="binding site" evidence="9">
    <location>
        <position position="210"/>
    </location>
    <ligand>
        <name>Zn(2+)</name>
        <dbReference type="ChEBI" id="CHEBI:29105"/>
        <note>catalytic</note>
    </ligand>
</feature>
<feature type="binding site" evidence="9">
    <location>
        <position position="297"/>
    </location>
    <ligand>
        <name>Zn(2+)</name>
        <dbReference type="ChEBI" id="CHEBI:29105"/>
        <note>catalytic</note>
    </ligand>
</feature>
<dbReference type="GO" id="GO:0007155">
    <property type="term" value="P:cell adhesion"/>
    <property type="evidence" value="ECO:0007669"/>
    <property type="project" value="InterPro"/>
</dbReference>
<evidence type="ECO:0000256" key="10">
    <source>
        <dbReference type="RuleBase" id="RU366077"/>
    </source>
</evidence>
<dbReference type="Gene3D" id="3.90.132.10">
    <property type="entry name" value="Leishmanolysin , domain 2"/>
    <property type="match status" value="1"/>
</dbReference>
<dbReference type="InterPro" id="IPR001577">
    <property type="entry name" value="Peptidase_M8"/>
</dbReference>
<dbReference type="Gene3D" id="2.10.55.10">
    <property type="entry name" value="Leishmanolysin domain 3"/>
    <property type="match status" value="1"/>
</dbReference>
<comment type="similarity">
    <text evidence="1 10">Belongs to the peptidase M8 family.</text>
</comment>
<evidence type="ECO:0000256" key="2">
    <source>
        <dbReference type="ARBA" id="ARBA00022670"/>
    </source>
</evidence>
<gene>
    <name evidence="11" type="ORF">M513_05394</name>
    <name evidence="12" type="ORF">M514_05394</name>
</gene>
<proteinExistence type="inferred from homology"/>